<evidence type="ECO:0000256" key="2">
    <source>
        <dbReference type="ARBA" id="ARBA00016335"/>
    </source>
</evidence>
<dbReference type="PANTHER" id="PTHR43448:SF2">
    <property type="entry name" value="PROTOHEME IX FARNESYLTRANSFERASE, MITOCHONDRIAL"/>
    <property type="match status" value="1"/>
</dbReference>
<name>A0A1R0H9E2_9FUNG</name>
<dbReference type="GO" id="GO:0031966">
    <property type="term" value="C:mitochondrial membrane"/>
    <property type="evidence" value="ECO:0007669"/>
    <property type="project" value="UniProtKB-SubCell"/>
</dbReference>
<dbReference type="FunFam" id="1.10.357.140:FF:000004">
    <property type="entry name" value="Protoheme IX farnesyltransferase, mitochondrial"/>
    <property type="match status" value="1"/>
</dbReference>
<evidence type="ECO:0000256" key="6">
    <source>
        <dbReference type="ARBA" id="ARBA00022989"/>
    </source>
</evidence>
<reference evidence="13 14" key="1">
    <citation type="journal article" date="2016" name="Mol. Biol. Evol.">
        <title>Genome-Wide Survey of Gut Fungi (Harpellales) Reveals the First Horizontally Transferred Ubiquitin Gene from a Mosquito Host.</title>
        <authorList>
            <person name="Wang Y."/>
            <person name="White M.M."/>
            <person name="Kvist S."/>
            <person name="Moncalvo J.M."/>
        </authorList>
    </citation>
    <scope>NUCLEOTIDE SEQUENCE [LARGE SCALE GENOMIC DNA]</scope>
    <source>
        <strain evidence="13 14">ALG-7-W6</strain>
    </source>
</reference>
<evidence type="ECO:0000313" key="13">
    <source>
        <dbReference type="EMBL" id="OLY85743.1"/>
    </source>
</evidence>
<evidence type="ECO:0000256" key="11">
    <source>
        <dbReference type="PIRNR" id="PIRNR001773"/>
    </source>
</evidence>
<keyword evidence="3 11" id="KW-0808">Transferase</keyword>
<evidence type="ECO:0000256" key="4">
    <source>
        <dbReference type="ARBA" id="ARBA00022692"/>
    </source>
</evidence>
<dbReference type="GO" id="GO:0008495">
    <property type="term" value="F:protoheme IX farnesyltransferase activity"/>
    <property type="evidence" value="ECO:0007669"/>
    <property type="project" value="InterPro"/>
</dbReference>
<gene>
    <name evidence="13" type="ORF">AYI68_g62</name>
</gene>
<dbReference type="OrthoDB" id="5211at2759"/>
<feature type="transmembrane region" description="Helical" evidence="12">
    <location>
        <begin position="368"/>
        <end position="387"/>
    </location>
</feature>
<dbReference type="InterPro" id="IPR006369">
    <property type="entry name" value="Protohaem_IX_farnesylTrfase"/>
</dbReference>
<evidence type="ECO:0000256" key="7">
    <source>
        <dbReference type="ARBA" id="ARBA00023128"/>
    </source>
</evidence>
<dbReference type="PANTHER" id="PTHR43448">
    <property type="entry name" value="PROTOHEME IX FARNESYLTRANSFERASE, MITOCHONDRIAL"/>
    <property type="match status" value="1"/>
</dbReference>
<dbReference type="PIRSF" id="PIRSF001773">
    <property type="entry name" value="COX10"/>
    <property type="match status" value="1"/>
</dbReference>
<keyword evidence="14" id="KW-1185">Reference proteome</keyword>
<dbReference type="EMBL" id="LSSL01000011">
    <property type="protein sequence ID" value="OLY85743.1"/>
    <property type="molecule type" value="Genomic_DNA"/>
</dbReference>
<dbReference type="InterPro" id="IPR044878">
    <property type="entry name" value="UbiA_sf"/>
</dbReference>
<keyword evidence="5" id="KW-0809">Transit peptide</keyword>
<comment type="caution">
    <text evidence="13">The sequence shown here is derived from an EMBL/GenBank/DDBJ whole genome shotgun (WGS) entry which is preliminary data.</text>
</comment>
<dbReference type="CDD" id="cd13957">
    <property type="entry name" value="PT_UbiA_Cox10"/>
    <property type="match status" value="1"/>
</dbReference>
<feature type="transmembrane region" description="Helical" evidence="12">
    <location>
        <begin position="169"/>
        <end position="187"/>
    </location>
</feature>
<dbReference type="GO" id="GO:0006784">
    <property type="term" value="P:heme A biosynthetic process"/>
    <property type="evidence" value="ECO:0007669"/>
    <property type="project" value="TreeGrafter"/>
</dbReference>
<dbReference type="InterPro" id="IPR016315">
    <property type="entry name" value="Protohaem_IX_farnesylTrfase_mt"/>
</dbReference>
<evidence type="ECO:0000256" key="1">
    <source>
        <dbReference type="ARBA" id="ARBA00004225"/>
    </source>
</evidence>
<evidence type="ECO:0000256" key="12">
    <source>
        <dbReference type="SAM" id="Phobius"/>
    </source>
</evidence>
<dbReference type="HAMAP" id="MF_00154">
    <property type="entry name" value="CyoE_CtaB"/>
    <property type="match status" value="1"/>
</dbReference>
<keyword evidence="4 12" id="KW-0812">Transmembrane</keyword>
<dbReference type="NCBIfam" id="TIGR01473">
    <property type="entry name" value="cyoE_ctaB"/>
    <property type="match status" value="1"/>
</dbReference>
<keyword evidence="8 11" id="KW-0350">Heme biosynthesis</keyword>
<accession>A0A1R0H9E2</accession>
<dbReference type="AlphaFoldDB" id="A0A1R0H9E2"/>
<comment type="similarity">
    <text evidence="11">Belongs to the ubiA prenyltransferase family.</text>
</comment>
<dbReference type="STRING" id="133383.A0A1R0H9E2"/>
<feature type="transmembrane region" description="Helical" evidence="12">
    <location>
        <begin position="230"/>
        <end position="250"/>
    </location>
</feature>
<dbReference type="EC" id="2.5.1.-" evidence="11"/>
<proteinExistence type="inferred from homology"/>
<dbReference type="Gene3D" id="1.10.357.140">
    <property type="entry name" value="UbiA prenyltransferase"/>
    <property type="match status" value="1"/>
</dbReference>
<evidence type="ECO:0000256" key="9">
    <source>
        <dbReference type="ARBA" id="ARBA00023136"/>
    </source>
</evidence>
<comment type="subcellular location">
    <subcellularLocation>
        <location evidence="1">Mitochondrion membrane</location>
        <topology evidence="1">Multi-pass membrane protein</topology>
    </subcellularLocation>
</comment>
<evidence type="ECO:0000256" key="10">
    <source>
        <dbReference type="ARBA" id="ARBA00030253"/>
    </source>
</evidence>
<dbReference type="Pfam" id="PF01040">
    <property type="entry name" value="UbiA"/>
    <property type="match status" value="1"/>
</dbReference>
<evidence type="ECO:0000256" key="3">
    <source>
        <dbReference type="ARBA" id="ARBA00022679"/>
    </source>
</evidence>
<organism evidence="13 14">
    <name type="scientific">Smittium mucronatum</name>
    <dbReference type="NCBI Taxonomy" id="133383"/>
    <lineage>
        <taxon>Eukaryota</taxon>
        <taxon>Fungi</taxon>
        <taxon>Fungi incertae sedis</taxon>
        <taxon>Zoopagomycota</taxon>
        <taxon>Kickxellomycotina</taxon>
        <taxon>Harpellomycetes</taxon>
        <taxon>Harpellales</taxon>
        <taxon>Legeriomycetaceae</taxon>
        <taxon>Smittium</taxon>
    </lineage>
</organism>
<dbReference type="PROSITE" id="PS00943">
    <property type="entry name" value="UBIA"/>
    <property type="match status" value="1"/>
</dbReference>
<evidence type="ECO:0000256" key="8">
    <source>
        <dbReference type="ARBA" id="ARBA00023133"/>
    </source>
</evidence>
<comment type="function">
    <text evidence="11">Converts protoheme IX and farnesyl diphosphate to heme O.</text>
</comment>
<keyword evidence="6 12" id="KW-1133">Transmembrane helix</keyword>
<protein>
    <recommendedName>
        <fullName evidence="2 11">Protoheme IX farnesyltransferase, mitochondrial</fullName>
        <ecNumber evidence="11">2.5.1.-</ecNumber>
    </recommendedName>
    <alternativeName>
        <fullName evidence="10 11">Heme O synthase</fullName>
    </alternativeName>
</protein>
<dbReference type="Proteomes" id="UP000187455">
    <property type="component" value="Unassembled WGS sequence"/>
</dbReference>
<evidence type="ECO:0000256" key="5">
    <source>
        <dbReference type="ARBA" id="ARBA00022946"/>
    </source>
</evidence>
<feature type="transmembrane region" description="Helical" evidence="12">
    <location>
        <begin position="415"/>
        <end position="432"/>
    </location>
</feature>
<keyword evidence="9 11" id="KW-0472">Membrane</keyword>
<dbReference type="InterPro" id="IPR030470">
    <property type="entry name" value="UbiA_prenylTrfase_CS"/>
</dbReference>
<feature type="transmembrane region" description="Helical" evidence="12">
    <location>
        <begin position="256"/>
        <end position="277"/>
    </location>
</feature>
<evidence type="ECO:0000313" key="14">
    <source>
        <dbReference type="Proteomes" id="UP000187455"/>
    </source>
</evidence>
<sequence length="453" mass="50547">MNNLRGAGFSTFFSKSSRSAFRAIPKVFINNAALTRQYFCFSQIPQNFTSLKPAARRYEGFRNTIKPTPSNFSKVHMNFSSNKILYSESTFRYLSSISNQPKKISSLPTLSISNYSTYKADSIKNQELSVTNPSIVSINDPKPQVWKIQRPVSLKKKIGLYMDLSKDKLTAFVVLTAMAGYAIAPLASDVKTLVILTIGTGMCSASANSINQWSEVPYDAQMKRTRNRPLVRGAIQPISAISFAACMGVLGTTSLFYFVNPITGILGFINIILYAFVYTPMKRISVTNTWVGSVVGAIPPVMGWTAVTGTIDPGALVLAGILYAWQFPHFNALSYTIRREYSVAGYRMMSVLDPALNSRVSLRYTISMFPLCALMCYLNIADYWFLFDSSILNSYLLFRAYKFYKSSSNATSRPLFFASLVHLPLLLILLILHKNRNTDQPEPVDNSKPLALN</sequence>
<dbReference type="InterPro" id="IPR000537">
    <property type="entry name" value="UbiA_prenyltransferase"/>
</dbReference>
<keyword evidence="7 11" id="KW-0496">Mitochondrion</keyword>